<dbReference type="InterPro" id="IPR036188">
    <property type="entry name" value="FAD/NAD-bd_sf"/>
</dbReference>
<reference evidence="5" key="1">
    <citation type="submission" date="2016-03" db="EMBL/GenBank/DDBJ databases">
        <authorList>
            <person name="Ploux O."/>
        </authorList>
    </citation>
    <scope>NUCLEOTIDE SEQUENCE</scope>
    <source>
        <strain evidence="5">UC1</strain>
    </source>
</reference>
<dbReference type="SUPFAM" id="SSF51905">
    <property type="entry name" value="FAD/NAD(P)-binding domain"/>
    <property type="match status" value="1"/>
</dbReference>
<name>A0A1Y5NZI4_9MICO</name>
<evidence type="ECO:0000256" key="2">
    <source>
        <dbReference type="ARBA" id="ARBA00023002"/>
    </source>
</evidence>
<dbReference type="InterPro" id="IPR050097">
    <property type="entry name" value="Ferredoxin-NADP_redctase_2"/>
</dbReference>
<accession>A0A1Y5NZI4</accession>
<protein>
    <submittedName>
        <fullName evidence="5">FAD-dependent pyridine nucleotide-disulphide oxidoreductase</fullName>
    </submittedName>
</protein>
<keyword evidence="2" id="KW-0560">Oxidoreductase</keyword>
<dbReference type="PRINTS" id="PR00469">
    <property type="entry name" value="PNDRDTASEII"/>
</dbReference>
<evidence type="ECO:0000259" key="4">
    <source>
        <dbReference type="Pfam" id="PF07992"/>
    </source>
</evidence>
<dbReference type="RefSeq" id="WP_295574846.1">
    <property type="nucleotide sequence ID" value="NZ_FLQR01000006.1"/>
</dbReference>
<evidence type="ECO:0000313" key="5">
    <source>
        <dbReference type="EMBL" id="SBS71775.1"/>
    </source>
</evidence>
<evidence type="ECO:0000256" key="3">
    <source>
        <dbReference type="ARBA" id="ARBA00048132"/>
    </source>
</evidence>
<feature type="domain" description="FAD/NAD(P)-binding" evidence="4">
    <location>
        <begin position="4"/>
        <end position="276"/>
    </location>
</feature>
<dbReference type="AlphaFoldDB" id="A0A1Y5NZI4"/>
<comment type="catalytic activity">
    <reaction evidence="3">
        <text>[thioredoxin]-dithiol + NADP(+) = [thioredoxin]-disulfide + NADPH + H(+)</text>
        <dbReference type="Rhea" id="RHEA:20345"/>
        <dbReference type="Rhea" id="RHEA-COMP:10698"/>
        <dbReference type="Rhea" id="RHEA-COMP:10700"/>
        <dbReference type="ChEBI" id="CHEBI:15378"/>
        <dbReference type="ChEBI" id="CHEBI:29950"/>
        <dbReference type="ChEBI" id="CHEBI:50058"/>
        <dbReference type="ChEBI" id="CHEBI:57783"/>
        <dbReference type="ChEBI" id="CHEBI:58349"/>
        <dbReference type="EC" id="1.8.1.9"/>
    </reaction>
</comment>
<evidence type="ECO:0000256" key="1">
    <source>
        <dbReference type="ARBA" id="ARBA00022630"/>
    </source>
</evidence>
<dbReference type="InterPro" id="IPR023753">
    <property type="entry name" value="FAD/NAD-binding_dom"/>
</dbReference>
<dbReference type="GO" id="GO:0004791">
    <property type="term" value="F:thioredoxin-disulfide reductase (NADPH) activity"/>
    <property type="evidence" value="ECO:0007669"/>
    <property type="project" value="UniProtKB-EC"/>
</dbReference>
<dbReference type="Gene3D" id="3.50.50.60">
    <property type="entry name" value="FAD/NAD(P)-binding domain"/>
    <property type="match status" value="2"/>
</dbReference>
<dbReference type="PANTHER" id="PTHR48105">
    <property type="entry name" value="THIOREDOXIN REDUCTASE 1-RELATED-RELATED"/>
    <property type="match status" value="1"/>
</dbReference>
<keyword evidence="1" id="KW-0285">Flavoprotein</keyword>
<dbReference type="PRINTS" id="PR00368">
    <property type="entry name" value="FADPNR"/>
</dbReference>
<gene>
    <name evidence="5" type="ORF">MIPYR_20212</name>
</gene>
<organism evidence="5">
    <name type="scientific">uncultured Microbacterium sp</name>
    <dbReference type="NCBI Taxonomy" id="191216"/>
    <lineage>
        <taxon>Bacteria</taxon>
        <taxon>Bacillati</taxon>
        <taxon>Actinomycetota</taxon>
        <taxon>Actinomycetes</taxon>
        <taxon>Micrococcales</taxon>
        <taxon>Microbacteriaceae</taxon>
        <taxon>Microbacterium</taxon>
        <taxon>environmental samples</taxon>
    </lineage>
</organism>
<dbReference type="EMBL" id="FLQR01000006">
    <property type="protein sequence ID" value="SBS71775.1"/>
    <property type="molecule type" value="Genomic_DNA"/>
</dbReference>
<proteinExistence type="predicted"/>
<sequence>MNTYDVLIVGGGPAGLNAALVLLRARRRVAVVDAGHPRNAPAANMHGFLSRDGMPPAELLAAGRTELSRYGGTVIDGTVVDLAPGFVATLGDGSTLAARRVLVTTGLRDSIPDIPGVSSRWGRDVLHCPYCHGYEVRDQPLGVLGGDPAAIAHAVLLRQWSDDVVLFVGDEEPESEHLETLRARDVAIRRGRVRQLVVEEDTLRGVELENGDFVARTALFVRPTFTPHDTLLHALGCATDDQGWTAHDDLGATSVPGVYVAGNVADPRAQVITSAGQGSAVGIAMNAALVTEDVETALQQRL</sequence>
<dbReference type="Pfam" id="PF07992">
    <property type="entry name" value="Pyr_redox_2"/>
    <property type="match status" value="1"/>
</dbReference>